<proteinExistence type="predicted"/>
<keyword evidence="1" id="KW-1133">Transmembrane helix</keyword>
<gene>
    <name evidence="3" type="ORF">GUJ93_ZPchr0006g45795</name>
</gene>
<dbReference type="Pfam" id="PF13968">
    <property type="entry name" value="DUF4220"/>
    <property type="match status" value="1"/>
</dbReference>
<dbReference type="Proteomes" id="UP000729402">
    <property type="component" value="Unassembled WGS sequence"/>
</dbReference>
<dbReference type="Pfam" id="PF04578">
    <property type="entry name" value="DUF594"/>
    <property type="match status" value="1"/>
</dbReference>
<dbReference type="OrthoDB" id="674692at2759"/>
<evidence type="ECO:0000256" key="1">
    <source>
        <dbReference type="SAM" id="Phobius"/>
    </source>
</evidence>
<keyword evidence="1" id="KW-0812">Transmembrane</keyword>
<name>A0A8J5VKB9_ZIZPA</name>
<dbReference type="InterPro" id="IPR025315">
    <property type="entry name" value="DUF4220"/>
</dbReference>
<feature type="domain" description="DUF4220" evidence="2">
    <location>
        <begin position="48"/>
        <end position="381"/>
    </location>
</feature>
<dbReference type="EMBL" id="JAAALK010000283">
    <property type="protein sequence ID" value="KAG8070470.1"/>
    <property type="molecule type" value="Genomic_DNA"/>
</dbReference>
<reference evidence="3" key="1">
    <citation type="journal article" date="2021" name="bioRxiv">
        <title>Whole Genome Assembly and Annotation of Northern Wild Rice, Zizania palustris L., Supports a Whole Genome Duplication in the Zizania Genus.</title>
        <authorList>
            <person name="Haas M."/>
            <person name="Kono T."/>
            <person name="Macchietto M."/>
            <person name="Millas R."/>
            <person name="McGilp L."/>
            <person name="Shao M."/>
            <person name="Duquette J."/>
            <person name="Hirsch C.N."/>
            <person name="Kimball J."/>
        </authorList>
    </citation>
    <scope>NUCLEOTIDE SEQUENCE</scope>
    <source>
        <tissue evidence="3">Fresh leaf tissue</tissue>
    </source>
</reference>
<reference evidence="3" key="2">
    <citation type="submission" date="2021-02" db="EMBL/GenBank/DDBJ databases">
        <authorList>
            <person name="Kimball J.A."/>
            <person name="Haas M.W."/>
            <person name="Macchietto M."/>
            <person name="Kono T."/>
            <person name="Duquette J."/>
            <person name="Shao M."/>
        </authorList>
    </citation>
    <scope>NUCLEOTIDE SEQUENCE</scope>
    <source>
        <tissue evidence="3">Fresh leaf tissue</tissue>
    </source>
</reference>
<evidence type="ECO:0000259" key="2">
    <source>
        <dbReference type="Pfam" id="PF13968"/>
    </source>
</evidence>
<accession>A0A8J5VKB9</accession>
<sequence length="697" mass="79381">MAEGMMHILDQWAIEILVLLSFSLQLVLLVFAGFRRSGASAVLKLVVWPAYQLADFIATFTIGHLSVSDEHQLVAFWTPFLLLHLGGPDNITAYSLADNQLWKRQLLFSLVPQVLGAAYVVYKSFTGRRMLLSAALLVFAVGVLKYGERTWALKHANLNSIRSSVNVKTQPHVKPQVHHYPNPASFPRPKGDELEEEELLVVAHSLFHICKRAIADSSVESDSSSYDSKIFTYRWKEMCKVVEMELSLMYDILYTKAAVIHTWFGYSIRVISPPAVVVALCLFHFHVASGLDSYRKVDVAISYVLLVSAFLLETTSLFRAFGSTWIAAFFYTTRCVWLRHEILCKRRWDRIRRVAAFLRWLVNRDGHRWWAGTMGQFNMLHLCTRDAMADLRDAWAGKIGLWNLWKERHYTSKIVISEDVKELLFGHLQDMLKGVDSYPAWKLDAIRTSRGEYALWRHGLYYDFVSSLGTEFQQGIVTWHVATDIYLSVREEQQANANDDDVAAARLTAAVRALSNYMLFLLAVRPDMLPGLVLRTLYQVTCDELTRIWREHGDGSPSSWCLNVPITKPFKLLKMHDDPSSSRLAERKKLARIVLSHAHNHDLFSGALLAKQVLLKEKELLRTSSDGSGDLLRVIFEVWVEMLLYAGNRCSREAQAKQLNSGGELITVVWLLAQHAGLFRVHKTKQNFNNYANCGAV</sequence>
<dbReference type="InterPro" id="IPR007658">
    <property type="entry name" value="DUF594"/>
</dbReference>
<organism evidence="3 4">
    <name type="scientific">Zizania palustris</name>
    <name type="common">Northern wild rice</name>
    <dbReference type="NCBI Taxonomy" id="103762"/>
    <lineage>
        <taxon>Eukaryota</taxon>
        <taxon>Viridiplantae</taxon>
        <taxon>Streptophyta</taxon>
        <taxon>Embryophyta</taxon>
        <taxon>Tracheophyta</taxon>
        <taxon>Spermatophyta</taxon>
        <taxon>Magnoliopsida</taxon>
        <taxon>Liliopsida</taxon>
        <taxon>Poales</taxon>
        <taxon>Poaceae</taxon>
        <taxon>BOP clade</taxon>
        <taxon>Oryzoideae</taxon>
        <taxon>Oryzeae</taxon>
        <taxon>Zizaniinae</taxon>
        <taxon>Zizania</taxon>
    </lineage>
</organism>
<dbReference type="PANTHER" id="PTHR31325">
    <property type="entry name" value="OS01G0798800 PROTEIN-RELATED"/>
    <property type="match status" value="1"/>
</dbReference>
<comment type="caution">
    <text evidence="3">The sequence shown here is derived from an EMBL/GenBank/DDBJ whole genome shotgun (WGS) entry which is preliminary data.</text>
</comment>
<protein>
    <recommendedName>
        <fullName evidence="2">DUF4220 domain-containing protein</fullName>
    </recommendedName>
</protein>
<keyword evidence="4" id="KW-1185">Reference proteome</keyword>
<evidence type="ECO:0000313" key="4">
    <source>
        <dbReference type="Proteomes" id="UP000729402"/>
    </source>
</evidence>
<feature type="transmembrane region" description="Helical" evidence="1">
    <location>
        <begin position="12"/>
        <end position="34"/>
    </location>
</feature>
<dbReference type="AlphaFoldDB" id="A0A8J5VKB9"/>
<evidence type="ECO:0000313" key="3">
    <source>
        <dbReference type="EMBL" id="KAG8070470.1"/>
    </source>
</evidence>
<keyword evidence="1" id="KW-0472">Membrane</keyword>